<proteinExistence type="predicted"/>
<evidence type="ECO:0000313" key="3">
    <source>
        <dbReference type="Proteomes" id="UP000472320"/>
    </source>
</evidence>
<dbReference type="EMBL" id="WNKX01000048">
    <property type="protein sequence ID" value="MTW14497.1"/>
    <property type="molecule type" value="Genomic_DNA"/>
</dbReference>
<dbReference type="Gene3D" id="3.40.50.1820">
    <property type="entry name" value="alpha/beta hydrolase"/>
    <property type="match status" value="1"/>
</dbReference>
<comment type="caution">
    <text evidence="2">The sequence shown here is derived from an EMBL/GenBank/DDBJ whole genome shotgun (WGS) entry which is preliminary data.</text>
</comment>
<dbReference type="Proteomes" id="UP000472320">
    <property type="component" value="Unassembled WGS sequence"/>
</dbReference>
<sequence length="278" mass="30412">MSNSRKMAAAAGAVGLAWAGMTALLMAGQRKLLFNPTVKREVQSPRSSGHRTRAIVLRGEDGTRLAGWLMTPREPGVRPAVVYFGGRSEEVSWLVRDAGNLFPGMTVLTLNYRGYGDSHGEPGEEMMIADACMQIDWLCKHHKVDPTRVAVVGRSLGSGVAVQAAMLRRVMATVLITPYDSILALAQRKFPALPVSMLLQHRFESVKHATQLSSPTYVLRAASDDIVPHSHTNELVSKLACLHHDEIIPDSDHLNIPYLPATQQKIASFLQAQFTPQA</sequence>
<keyword evidence="3" id="KW-1185">Reference proteome</keyword>
<evidence type="ECO:0000259" key="1">
    <source>
        <dbReference type="Pfam" id="PF00561"/>
    </source>
</evidence>
<keyword evidence="2" id="KW-0378">Hydrolase</keyword>
<evidence type="ECO:0000313" key="2">
    <source>
        <dbReference type="EMBL" id="MTW14497.1"/>
    </source>
</evidence>
<dbReference type="Pfam" id="PF00561">
    <property type="entry name" value="Abhydrolase_1"/>
    <property type="match status" value="1"/>
</dbReference>
<dbReference type="GO" id="GO:0016787">
    <property type="term" value="F:hydrolase activity"/>
    <property type="evidence" value="ECO:0007669"/>
    <property type="project" value="UniProtKB-KW"/>
</dbReference>
<gene>
    <name evidence="2" type="ORF">GM658_28170</name>
</gene>
<name>A0A6L6QRJ1_9BURK</name>
<dbReference type="OrthoDB" id="9798884at2"/>
<dbReference type="InterPro" id="IPR000073">
    <property type="entry name" value="AB_hydrolase_1"/>
</dbReference>
<reference evidence="2 3" key="1">
    <citation type="submission" date="2019-11" db="EMBL/GenBank/DDBJ databases">
        <title>Type strains purchased from KCTC, JCM and DSMZ.</title>
        <authorList>
            <person name="Lu H."/>
        </authorList>
    </citation>
    <scope>NUCLEOTIDE SEQUENCE [LARGE SCALE GENOMIC DNA]</scope>
    <source>
        <strain evidence="2 3">JCM 31587</strain>
    </source>
</reference>
<dbReference type="AlphaFoldDB" id="A0A6L6QRJ1"/>
<dbReference type="RefSeq" id="WP_155457432.1">
    <property type="nucleotide sequence ID" value="NZ_WNKX01000048.1"/>
</dbReference>
<dbReference type="PANTHER" id="PTHR12277">
    <property type="entry name" value="ALPHA/BETA HYDROLASE DOMAIN-CONTAINING PROTEIN"/>
    <property type="match status" value="1"/>
</dbReference>
<accession>A0A6L6QRJ1</accession>
<organism evidence="2 3">
    <name type="scientific">Massilia eburnea</name>
    <dbReference type="NCBI Taxonomy" id="1776165"/>
    <lineage>
        <taxon>Bacteria</taxon>
        <taxon>Pseudomonadati</taxon>
        <taxon>Pseudomonadota</taxon>
        <taxon>Betaproteobacteria</taxon>
        <taxon>Burkholderiales</taxon>
        <taxon>Oxalobacteraceae</taxon>
        <taxon>Telluria group</taxon>
        <taxon>Massilia</taxon>
    </lineage>
</organism>
<dbReference type="SUPFAM" id="SSF53474">
    <property type="entry name" value="alpha/beta-Hydrolases"/>
    <property type="match status" value="1"/>
</dbReference>
<feature type="domain" description="AB hydrolase-1" evidence="1">
    <location>
        <begin position="101"/>
        <end position="188"/>
    </location>
</feature>
<dbReference type="InterPro" id="IPR029058">
    <property type="entry name" value="AB_hydrolase_fold"/>
</dbReference>
<protein>
    <submittedName>
        <fullName evidence="2">Alpha/beta fold hydrolase</fullName>
    </submittedName>
</protein>